<dbReference type="EMBL" id="VFPJ01000001">
    <property type="protein sequence ID" value="TQM39529.1"/>
    <property type="molecule type" value="Genomic_DNA"/>
</dbReference>
<dbReference type="SMART" id="SM00245">
    <property type="entry name" value="TSPc"/>
    <property type="match status" value="1"/>
</dbReference>
<dbReference type="SUPFAM" id="SSF50156">
    <property type="entry name" value="PDZ domain-like"/>
    <property type="match status" value="1"/>
</dbReference>
<dbReference type="InterPro" id="IPR040573">
    <property type="entry name" value="TSP_N"/>
</dbReference>
<dbReference type="Proteomes" id="UP000320773">
    <property type="component" value="Unassembled WGS sequence"/>
</dbReference>
<dbReference type="GO" id="GO:0004175">
    <property type="term" value="F:endopeptidase activity"/>
    <property type="evidence" value="ECO:0007669"/>
    <property type="project" value="TreeGrafter"/>
</dbReference>
<evidence type="ECO:0000256" key="5">
    <source>
        <dbReference type="RuleBase" id="RU004404"/>
    </source>
</evidence>
<comment type="similarity">
    <text evidence="1 5">Belongs to the peptidase S41A family.</text>
</comment>
<dbReference type="InterPro" id="IPR005151">
    <property type="entry name" value="Tail-specific_protease"/>
</dbReference>
<evidence type="ECO:0000313" key="8">
    <source>
        <dbReference type="Proteomes" id="UP000320773"/>
    </source>
</evidence>
<dbReference type="GO" id="GO:0030288">
    <property type="term" value="C:outer membrane-bounded periplasmic space"/>
    <property type="evidence" value="ECO:0007669"/>
    <property type="project" value="TreeGrafter"/>
</dbReference>
<dbReference type="CDD" id="cd07560">
    <property type="entry name" value="Peptidase_S41_CPP"/>
    <property type="match status" value="1"/>
</dbReference>
<keyword evidence="3 5" id="KW-0378">Hydrolase</keyword>
<dbReference type="PANTHER" id="PTHR32060:SF22">
    <property type="entry name" value="CARBOXYL-TERMINAL-PROCESSING PEPTIDASE 3, CHLOROPLASTIC"/>
    <property type="match status" value="1"/>
</dbReference>
<feature type="domain" description="PDZ" evidence="6">
    <location>
        <begin position="288"/>
        <end position="358"/>
    </location>
</feature>
<dbReference type="PROSITE" id="PS50106">
    <property type="entry name" value="PDZ"/>
    <property type="match status" value="1"/>
</dbReference>
<sequence>MYFCIKKLMNTIFQFMKRNYKIVVIILTLSVALWSYYPKSLLAVDPKTDKDKLLLELLTFVIERGHYSPAAIDDSFSKGVYKSYLNTLDPSKRFFLQSDIDEFAKYETQLDDQIKNKDLSFFNLTYDRLIKRMAESSTYYKAILEKPIDYTVNETIDTDYEKMAFASSIKDLKERWRKQIKLSTLSSLSDRLKIQENKIKGIKEEKSEDSLDVPVQPKKVKPEDDKIKTFAELEKETRESALKSMNEYFDLVKDIDREEWFSFFVNCIAERFDPHTTYFAPDDKDRFDTSISGKLEGIGARLQKKNDFTEITEVISGGPAWKGKELEAGDVVLKVAQADAQPVEVVGMKLDDVVKKIKGPKGTEVRLTVKKVDGTIKVITIVRDIVEIEETYAKSTIVEKNGLKFGIIYLPKFYIDFENRDGRDAGKDMAIEVKKLKAAGVNGIAVDVRDDGGGSLKTVVDIAGLFITEGPIVQVKSAGKKQEVLYDRDNKIEWDGPLVVLVNGFSASASEILAAAIQDYKRGIIIGSKQTYGKGTVQNVVDLNNFVRTNSLGDLGALKTTTQKFYRINGGSTQLEGVSSDVAMPDRYMYLKMGERDIDNAMPWDKIEPAKFTEWDKHTQFEKALANSKIRMQQNNQLKLIEENAKWVEQRSNEYVYSLNIDDFRKKQSELEAISKKYKVLSKYNNQMRFNSLPDEVALLKNDEALREKRKRWHENLAKDVYIEEAISVLNDLQTENPKTAPLKKMPNGKSIKM</sequence>
<gene>
    <name evidence="7" type="ORF">BC670_0329</name>
</gene>
<evidence type="ECO:0000313" key="7">
    <source>
        <dbReference type="EMBL" id="TQM39529.1"/>
    </source>
</evidence>
<dbReference type="SUPFAM" id="SSF52096">
    <property type="entry name" value="ClpP/crotonase"/>
    <property type="match status" value="1"/>
</dbReference>
<organism evidence="7 8">
    <name type="scientific">Flavobacterium branchiophilum</name>
    <dbReference type="NCBI Taxonomy" id="55197"/>
    <lineage>
        <taxon>Bacteria</taxon>
        <taxon>Pseudomonadati</taxon>
        <taxon>Bacteroidota</taxon>
        <taxon>Flavobacteriia</taxon>
        <taxon>Flavobacteriales</taxon>
        <taxon>Flavobacteriaceae</taxon>
        <taxon>Flavobacterium</taxon>
    </lineage>
</organism>
<evidence type="ECO:0000259" key="6">
    <source>
        <dbReference type="PROSITE" id="PS50106"/>
    </source>
</evidence>
<dbReference type="Pfam" id="PF11818">
    <property type="entry name" value="DUF3340"/>
    <property type="match status" value="1"/>
</dbReference>
<accession>A0A543G0C1</accession>
<keyword evidence="4 5" id="KW-0720">Serine protease</keyword>
<dbReference type="CDD" id="cd06782">
    <property type="entry name" value="cpPDZ_CPP-like"/>
    <property type="match status" value="1"/>
</dbReference>
<evidence type="ECO:0000256" key="1">
    <source>
        <dbReference type="ARBA" id="ARBA00009179"/>
    </source>
</evidence>
<dbReference type="InterPro" id="IPR020992">
    <property type="entry name" value="Tail_Prtase_C"/>
</dbReference>
<dbReference type="GO" id="GO:0007165">
    <property type="term" value="P:signal transduction"/>
    <property type="evidence" value="ECO:0007669"/>
    <property type="project" value="TreeGrafter"/>
</dbReference>
<dbReference type="Gene3D" id="2.30.42.10">
    <property type="match status" value="1"/>
</dbReference>
<evidence type="ECO:0000256" key="4">
    <source>
        <dbReference type="ARBA" id="ARBA00022825"/>
    </source>
</evidence>
<keyword evidence="2 5" id="KW-0645">Protease</keyword>
<dbReference type="AlphaFoldDB" id="A0A543G0C1"/>
<protein>
    <submittedName>
        <fullName evidence="7">Carboxyl-terminal processing protease</fullName>
    </submittedName>
</protein>
<reference evidence="7 8" key="1">
    <citation type="submission" date="2019-06" db="EMBL/GenBank/DDBJ databases">
        <title>Genomic Encyclopedia of Archaeal and Bacterial Type Strains, Phase II (KMG-II): from individual species to whole genera.</title>
        <authorList>
            <person name="Goeker M."/>
        </authorList>
    </citation>
    <scope>NUCLEOTIDE SEQUENCE [LARGE SCALE GENOMIC DNA]</scope>
    <source>
        <strain evidence="7 8">DSM 24789</strain>
    </source>
</reference>
<dbReference type="Pfam" id="PF17804">
    <property type="entry name" value="TSP_NTD"/>
    <property type="match status" value="1"/>
</dbReference>
<evidence type="ECO:0000256" key="2">
    <source>
        <dbReference type="ARBA" id="ARBA00022670"/>
    </source>
</evidence>
<evidence type="ECO:0000256" key="3">
    <source>
        <dbReference type="ARBA" id="ARBA00022801"/>
    </source>
</evidence>
<dbReference type="PANTHER" id="PTHR32060">
    <property type="entry name" value="TAIL-SPECIFIC PROTEASE"/>
    <property type="match status" value="1"/>
</dbReference>
<dbReference type="NCBIfam" id="TIGR00225">
    <property type="entry name" value="prc"/>
    <property type="match status" value="1"/>
</dbReference>
<dbReference type="InterPro" id="IPR036034">
    <property type="entry name" value="PDZ_sf"/>
</dbReference>
<dbReference type="GO" id="GO:0006508">
    <property type="term" value="P:proteolysis"/>
    <property type="evidence" value="ECO:0007669"/>
    <property type="project" value="UniProtKB-KW"/>
</dbReference>
<dbReference type="InterPro" id="IPR001478">
    <property type="entry name" value="PDZ"/>
</dbReference>
<proteinExistence type="inferred from homology"/>
<dbReference type="GO" id="GO:0008236">
    <property type="term" value="F:serine-type peptidase activity"/>
    <property type="evidence" value="ECO:0007669"/>
    <property type="project" value="UniProtKB-KW"/>
</dbReference>
<comment type="caution">
    <text evidence="7">The sequence shown here is derived from an EMBL/GenBank/DDBJ whole genome shotgun (WGS) entry which is preliminary data.</text>
</comment>
<name>A0A543G0C1_9FLAO</name>
<dbReference type="InterPro" id="IPR004447">
    <property type="entry name" value="Peptidase_S41A"/>
</dbReference>
<dbReference type="InterPro" id="IPR029045">
    <property type="entry name" value="ClpP/crotonase-like_dom_sf"/>
</dbReference>
<dbReference type="SMART" id="SM00228">
    <property type="entry name" value="PDZ"/>
    <property type="match status" value="1"/>
</dbReference>
<dbReference type="Pfam" id="PF03572">
    <property type="entry name" value="Peptidase_S41"/>
    <property type="match status" value="1"/>
</dbReference>
<dbReference type="Gene3D" id="3.90.226.10">
    <property type="entry name" value="2-enoyl-CoA Hydratase, Chain A, domain 1"/>
    <property type="match status" value="1"/>
</dbReference>
<dbReference type="Pfam" id="PF00595">
    <property type="entry name" value="PDZ"/>
    <property type="match status" value="1"/>
</dbReference>